<dbReference type="AlphaFoldDB" id="A0A9P7DEE2"/>
<dbReference type="SUPFAM" id="SSF56112">
    <property type="entry name" value="Protein kinase-like (PK-like)"/>
    <property type="match status" value="1"/>
</dbReference>
<comment type="caution">
    <text evidence="3">The sequence shown here is derived from an EMBL/GenBank/DDBJ whole genome shotgun (WGS) entry which is preliminary data.</text>
</comment>
<keyword evidence="2" id="KW-1133">Transmembrane helix</keyword>
<evidence type="ECO:0000313" key="4">
    <source>
        <dbReference type="Proteomes" id="UP000719766"/>
    </source>
</evidence>
<dbReference type="Proteomes" id="UP000719766">
    <property type="component" value="Unassembled WGS sequence"/>
</dbReference>
<dbReference type="OrthoDB" id="4062651at2759"/>
<gene>
    <name evidence="3" type="ORF">HD556DRAFT_1242869</name>
</gene>
<keyword evidence="2" id="KW-0472">Membrane</keyword>
<organism evidence="3 4">
    <name type="scientific">Suillus plorans</name>
    <dbReference type="NCBI Taxonomy" id="116603"/>
    <lineage>
        <taxon>Eukaryota</taxon>
        <taxon>Fungi</taxon>
        <taxon>Dikarya</taxon>
        <taxon>Basidiomycota</taxon>
        <taxon>Agaricomycotina</taxon>
        <taxon>Agaricomycetes</taxon>
        <taxon>Agaricomycetidae</taxon>
        <taxon>Boletales</taxon>
        <taxon>Suillineae</taxon>
        <taxon>Suillaceae</taxon>
        <taxon>Suillus</taxon>
    </lineage>
</organism>
<reference evidence="3" key="1">
    <citation type="journal article" date="2020" name="New Phytol.">
        <title>Comparative genomics reveals dynamic genome evolution in host specialist ectomycorrhizal fungi.</title>
        <authorList>
            <person name="Lofgren L.A."/>
            <person name="Nguyen N.H."/>
            <person name="Vilgalys R."/>
            <person name="Ruytinx J."/>
            <person name="Liao H.L."/>
            <person name="Branco S."/>
            <person name="Kuo A."/>
            <person name="LaButti K."/>
            <person name="Lipzen A."/>
            <person name="Andreopoulos W."/>
            <person name="Pangilinan J."/>
            <person name="Riley R."/>
            <person name="Hundley H."/>
            <person name="Na H."/>
            <person name="Barry K."/>
            <person name="Grigoriev I.V."/>
            <person name="Stajich J.E."/>
            <person name="Kennedy P.G."/>
        </authorList>
    </citation>
    <scope>NUCLEOTIDE SEQUENCE</scope>
    <source>
        <strain evidence="3">S12</strain>
    </source>
</reference>
<dbReference type="Gene3D" id="1.10.510.10">
    <property type="entry name" value="Transferase(Phosphotransferase) domain 1"/>
    <property type="match status" value="1"/>
</dbReference>
<feature type="region of interest" description="Disordered" evidence="1">
    <location>
        <begin position="45"/>
        <end position="79"/>
    </location>
</feature>
<dbReference type="InterPro" id="IPR011009">
    <property type="entry name" value="Kinase-like_dom_sf"/>
</dbReference>
<accession>A0A9P7DEE2</accession>
<proteinExistence type="predicted"/>
<evidence type="ECO:0000256" key="1">
    <source>
        <dbReference type="SAM" id="MobiDB-lite"/>
    </source>
</evidence>
<evidence type="ECO:0000313" key="3">
    <source>
        <dbReference type="EMBL" id="KAG1790112.1"/>
    </source>
</evidence>
<dbReference type="RefSeq" id="XP_041157097.1">
    <property type="nucleotide sequence ID" value="XM_041298321.1"/>
</dbReference>
<keyword evidence="4" id="KW-1185">Reference proteome</keyword>
<sequence length="511" mass="57771">MISLNCTDETNFLLVGSTNPPLRVNRVIEGEDPIKLARESFLANMDDYSRKQKSRSTSKRSPSPSNASNPSSFRERQQDEKLRIACGRPREVEEAIPATLLHPVFGQFIDDSRTHTITEDDNNLVDELANAMSALHDTEKKRVETVSEVLSRYKLGFRLNSKVQGTAYFTDAEMSVEVQNYRHSFVIAEFKNEAAVSSSEPYMQALSYYLESTRVSAPRMSGSALPCFLLILFGPYIVFAGAVWTLRPAVQILSSPLAFNYHSTDTDNQVTAARHMAAFCKAVKSLERYYKTLPPESELANRLSHPILFPYPTSFIALDDNSKQNFNYREHLGQDEGNPKRLIFFGTLAEGDAKVAICIKFVRRYSRDAHMHCALSGVAPRLRGFEKLPGGWYMVVMDEIVGYDVLADLPNTDLLPRSVFQAIGEQLKTLHARQLVHGDIRDTNILVKKDDWTKFMIIDFDWAGVEDVVRYPPYVNYTKIKRPHEARDGLPITAAHDLAMLDSIIETRAEN</sequence>
<dbReference type="Pfam" id="PF06293">
    <property type="entry name" value="Kdo"/>
    <property type="match status" value="1"/>
</dbReference>
<name>A0A9P7DEE2_9AGAM</name>
<evidence type="ECO:0000256" key="2">
    <source>
        <dbReference type="SAM" id="Phobius"/>
    </source>
</evidence>
<protein>
    <submittedName>
        <fullName evidence="3">Uncharacterized protein</fullName>
    </submittedName>
</protein>
<dbReference type="GeneID" id="64592085"/>
<keyword evidence="2" id="KW-0812">Transmembrane</keyword>
<dbReference type="EMBL" id="JABBWE010000053">
    <property type="protein sequence ID" value="KAG1790112.1"/>
    <property type="molecule type" value="Genomic_DNA"/>
</dbReference>
<feature type="compositionally biased region" description="Low complexity" evidence="1">
    <location>
        <begin position="59"/>
        <end position="72"/>
    </location>
</feature>
<feature type="transmembrane region" description="Helical" evidence="2">
    <location>
        <begin position="224"/>
        <end position="246"/>
    </location>
</feature>